<name>A0A139HV82_9PEZI</name>
<feature type="transmembrane region" description="Helical" evidence="1">
    <location>
        <begin position="20"/>
        <end position="40"/>
    </location>
</feature>
<keyword evidence="1" id="KW-1133">Transmembrane helix</keyword>
<proteinExistence type="predicted"/>
<dbReference type="EMBL" id="LFZO01000554">
    <property type="protein sequence ID" value="KXT06380.1"/>
    <property type="molecule type" value="Genomic_DNA"/>
</dbReference>
<protein>
    <submittedName>
        <fullName evidence="2">Uncharacterized protein</fullName>
    </submittedName>
</protein>
<evidence type="ECO:0000313" key="2">
    <source>
        <dbReference type="EMBL" id="KXT06380.1"/>
    </source>
</evidence>
<evidence type="ECO:0000256" key="1">
    <source>
        <dbReference type="SAM" id="Phobius"/>
    </source>
</evidence>
<gene>
    <name evidence="2" type="ORF">AC579_3454</name>
</gene>
<sequence>MPPTRASKSKRRADKFAPWHWVAIGFGIPVIIGLLFYYTFGRLRFWQSHETTPHTPPATGARRLTTYYEYEIVDGQLVPIEVTVPDPFHEI</sequence>
<dbReference type="AlphaFoldDB" id="A0A139HV82"/>
<dbReference type="Proteomes" id="UP000073492">
    <property type="component" value="Unassembled WGS sequence"/>
</dbReference>
<keyword evidence="1" id="KW-0812">Transmembrane</keyword>
<reference evidence="2 3" key="1">
    <citation type="submission" date="2015-07" db="EMBL/GenBank/DDBJ databases">
        <title>Comparative genomics of the Sigatoka disease complex on banana suggests a link between parallel evolutionary changes in Pseudocercospora fijiensis and Pseudocercospora eumusae and increased virulence on the banana host.</title>
        <authorList>
            <person name="Chang T.-C."/>
            <person name="Salvucci A."/>
            <person name="Crous P.W."/>
            <person name="Stergiopoulos I."/>
        </authorList>
    </citation>
    <scope>NUCLEOTIDE SEQUENCE [LARGE SCALE GENOMIC DNA]</scope>
    <source>
        <strain evidence="2 3">CBS 116634</strain>
    </source>
</reference>
<keyword evidence="1" id="KW-0472">Membrane</keyword>
<accession>A0A139HV82</accession>
<organism evidence="2 3">
    <name type="scientific">Pseudocercospora musae</name>
    <dbReference type="NCBI Taxonomy" id="113226"/>
    <lineage>
        <taxon>Eukaryota</taxon>
        <taxon>Fungi</taxon>
        <taxon>Dikarya</taxon>
        <taxon>Ascomycota</taxon>
        <taxon>Pezizomycotina</taxon>
        <taxon>Dothideomycetes</taxon>
        <taxon>Dothideomycetidae</taxon>
        <taxon>Mycosphaerellales</taxon>
        <taxon>Mycosphaerellaceae</taxon>
        <taxon>Pseudocercospora</taxon>
    </lineage>
</organism>
<evidence type="ECO:0000313" key="3">
    <source>
        <dbReference type="Proteomes" id="UP000073492"/>
    </source>
</evidence>
<dbReference type="OrthoDB" id="10316076at2759"/>
<keyword evidence="3" id="KW-1185">Reference proteome</keyword>
<comment type="caution">
    <text evidence="2">The sequence shown here is derived from an EMBL/GenBank/DDBJ whole genome shotgun (WGS) entry which is preliminary data.</text>
</comment>